<dbReference type="OrthoDB" id="9802667at2"/>
<protein>
    <submittedName>
        <fullName evidence="6">KHG/KDPG aldolase</fullName>
    </submittedName>
</protein>
<dbReference type="SUPFAM" id="SSF51569">
    <property type="entry name" value="Aldolase"/>
    <property type="match status" value="1"/>
</dbReference>
<evidence type="ECO:0000313" key="7">
    <source>
        <dbReference type="Proteomes" id="UP000320386"/>
    </source>
</evidence>
<name>A0A518C0A4_9BACT</name>
<dbReference type="PANTHER" id="PTHR30246:SF1">
    <property type="entry name" value="2-DEHYDRO-3-DEOXY-6-PHOSPHOGALACTONATE ALDOLASE-RELATED"/>
    <property type="match status" value="1"/>
</dbReference>
<comment type="subunit">
    <text evidence="3">Homotrimer.</text>
</comment>
<evidence type="ECO:0000256" key="3">
    <source>
        <dbReference type="ARBA" id="ARBA00011233"/>
    </source>
</evidence>
<sequence>MSREAILQRLEKERIVAVVRLKAAEDMPALAEALAAGGVRAIEVTLTTTNAIECIRDLDKRFGDELFIGVGSVLTTDDATAAVEAGAKYVVSPVFDPAVIDAAHAANAAAMPGCFTPTEIHRATQAGADVVKVFPADVVGIPFFKAVRAPMPHLRMMPTGGVTLDNAGEWIAAGAIAVGAGSALCSKAALESKDWAAITANAQRIRASADA</sequence>
<dbReference type="GO" id="GO:0016829">
    <property type="term" value="F:lyase activity"/>
    <property type="evidence" value="ECO:0007669"/>
    <property type="project" value="UniProtKB-KW"/>
</dbReference>
<evidence type="ECO:0000313" key="6">
    <source>
        <dbReference type="EMBL" id="QDU72655.1"/>
    </source>
</evidence>
<dbReference type="KEGG" id="mcad:Pan265_25270"/>
<evidence type="ECO:0000256" key="2">
    <source>
        <dbReference type="ARBA" id="ARBA00006906"/>
    </source>
</evidence>
<reference evidence="6 7" key="1">
    <citation type="submission" date="2019-02" db="EMBL/GenBank/DDBJ databases">
        <title>Deep-cultivation of Planctomycetes and their phenomic and genomic characterization uncovers novel biology.</title>
        <authorList>
            <person name="Wiegand S."/>
            <person name="Jogler M."/>
            <person name="Boedeker C."/>
            <person name="Pinto D."/>
            <person name="Vollmers J."/>
            <person name="Rivas-Marin E."/>
            <person name="Kohn T."/>
            <person name="Peeters S.H."/>
            <person name="Heuer A."/>
            <person name="Rast P."/>
            <person name="Oberbeckmann S."/>
            <person name="Bunk B."/>
            <person name="Jeske O."/>
            <person name="Meyerdierks A."/>
            <person name="Storesund J.E."/>
            <person name="Kallscheuer N."/>
            <person name="Luecker S."/>
            <person name="Lage O.M."/>
            <person name="Pohl T."/>
            <person name="Merkel B.J."/>
            <person name="Hornburger P."/>
            <person name="Mueller R.-W."/>
            <person name="Bruemmer F."/>
            <person name="Labrenz M."/>
            <person name="Spormann A.M."/>
            <person name="Op den Camp H."/>
            <person name="Overmann J."/>
            <person name="Amann R."/>
            <person name="Jetten M.S.M."/>
            <person name="Mascher T."/>
            <person name="Medema M.H."/>
            <person name="Devos D.P."/>
            <person name="Kaster A.-K."/>
            <person name="Ovreas L."/>
            <person name="Rohde M."/>
            <person name="Galperin M.Y."/>
            <person name="Jogler C."/>
        </authorList>
    </citation>
    <scope>NUCLEOTIDE SEQUENCE [LARGE SCALE GENOMIC DNA]</scope>
    <source>
        <strain evidence="6 7">Pan265</strain>
    </source>
</reference>
<dbReference type="Pfam" id="PF01081">
    <property type="entry name" value="Aldolase"/>
    <property type="match status" value="1"/>
</dbReference>
<dbReference type="PANTHER" id="PTHR30246">
    <property type="entry name" value="2-KETO-3-DEOXY-6-PHOSPHOGLUCONATE ALDOLASE"/>
    <property type="match status" value="1"/>
</dbReference>
<dbReference type="InterPro" id="IPR000887">
    <property type="entry name" value="Aldlse_KDPG_KHG"/>
</dbReference>
<keyword evidence="7" id="KW-1185">Reference proteome</keyword>
<evidence type="ECO:0000256" key="5">
    <source>
        <dbReference type="ARBA" id="ARBA00023277"/>
    </source>
</evidence>
<dbReference type="Gene3D" id="3.20.20.70">
    <property type="entry name" value="Aldolase class I"/>
    <property type="match status" value="1"/>
</dbReference>
<dbReference type="RefSeq" id="WP_145446823.1">
    <property type="nucleotide sequence ID" value="NZ_CP036280.1"/>
</dbReference>
<gene>
    <name evidence="6" type="primary">kdgA</name>
    <name evidence="6" type="ORF">Pan265_25270</name>
</gene>
<dbReference type="Proteomes" id="UP000320386">
    <property type="component" value="Chromosome"/>
</dbReference>
<dbReference type="InterPro" id="IPR013785">
    <property type="entry name" value="Aldolase_TIM"/>
</dbReference>
<evidence type="ECO:0000256" key="4">
    <source>
        <dbReference type="ARBA" id="ARBA00023239"/>
    </source>
</evidence>
<accession>A0A518C0A4</accession>
<proteinExistence type="inferred from homology"/>
<organism evidence="6 7">
    <name type="scientific">Mucisphaera calidilacus</name>
    <dbReference type="NCBI Taxonomy" id="2527982"/>
    <lineage>
        <taxon>Bacteria</taxon>
        <taxon>Pseudomonadati</taxon>
        <taxon>Planctomycetota</taxon>
        <taxon>Phycisphaerae</taxon>
        <taxon>Phycisphaerales</taxon>
        <taxon>Phycisphaeraceae</taxon>
        <taxon>Mucisphaera</taxon>
    </lineage>
</organism>
<dbReference type="AlphaFoldDB" id="A0A518C0A4"/>
<keyword evidence="5" id="KW-0119">Carbohydrate metabolism</keyword>
<dbReference type="EMBL" id="CP036280">
    <property type="protein sequence ID" value="QDU72655.1"/>
    <property type="molecule type" value="Genomic_DNA"/>
</dbReference>
<evidence type="ECO:0000256" key="1">
    <source>
        <dbReference type="ARBA" id="ARBA00004761"/>
    </source>
</evidence>
<comment type="pathway">
    <text evidence="1">Carbohydrate acid metabolism.</text>
</comment>
<comment type="similarity">
    <text evidence="2">Belongs to the KHG/KDPG aldolase family.</text>
</comment>
<dbReference type="NCBIfam" id="TIGR01182">
    <property type="entry name" value="eda"/>
    <property type="match status" value="1"/>
</dbReference>
<dbReference type="CDD" id="cd00452">
    <property type="entry name" value="KDPG_aldolase"/>
    <property type="match status" value="1"/>
</dbReference>
<keyword evidence="4" id="KW-0456">Lyase</keyword>